<name>A0ABD2XAR6_9HYME</name>
<dbReference type="AlphaFoldDB" id="A0ABD2XAR6"/>
<feature type="chain" id="PRO_5044855484" evidence="1">
    <location>
        <begin position="19"/>
        <end position="164"/>
    </location>
</feature>
<keyword evidence="1" id="KW-0732">Signal</keyword>
<proteinExistence type="predicted"/>
<dbReference type="Proteomes" id="UP001627154">
    <property type="component" value="Unassembled WGS sequence"/>
</dbReference>
<organism evidence="2 3">
    <name type="scientific">Trichogramma kaykai</name>
    <dbReference type="NCBI Taxonomy" id="54128"/>
    <lineage>
        <taxon>Eukaryota</taxon>
        <taxon>Metazoa</taxon>
        <taxon>Ecdysozoa</taxon>
        <taxon>Arthropoda</taxon>
        <taxon>Hexapoda</taxon>
        <taxon>Insecta</taxon>
        <taxon>Pterygota</taxon>
        <taxon>Neoptera</taxon>
        <taxon>Endopterygota</taxon>
        <taxon>Hymenoptera</taxon>
        <taxon>Apocrita</taxon>
        <taxon>Proctotrupomorpha</taxon>
        <taxon>Chalcidoidea</taxon>
        <taxon>Trichogrammatidae</taxon>
        <taxon>Trichogramma</taxon>
    </lineage>
</organism>
<evidence type="ECO:0000313" key="3">
    <source>
        <dbReference type="Proteomes" id="UP001627154"/>
    </source>
</evidence>
<accession>A0ABD2XAR6</accession>
<gene>
    <name evidence="2" type="ORF">TKK_005029</name>
</gene>
<sequence length="164" mass="18816">MKGLIFIFALFLVAVSQAEDTDKDKEAKSRECMYEQFAQEPSDMKYDDDGGFSRLMSCMNGCDFFLEGAVYDNGTLNMPFITKEFYNSGYVNGDVNLEEAITVTYHSCRKDYPNLCDFSMCMELRLDEYSPNNCSLKARAKNGVRLIKTRSARKIFSELIKKKK</sequence>
<comment type="caution">
    <text evidence="2">The sequence shown here is derived from an EMBL/GenBank/DDBJ whole genome shotgun (WGS) entry which is preliminary data.</text>
</comment>
<evidence type="ECO:0000256" key="1">
    <source>
        <dbReference type="SAM" id="SignalP"/>
    </source>
</evidence>
<keyword evidence="3" id="KW-1185">Reference proteome</keyword>
<evidence type="ECO:0000313" key="2">
    <source>
        <dbReference type="EMBL" id="KAL3402029.1"/>
    </source>
</evidence>
<protein>
    <submittedName>
        <fullName evidence="2">Uncharacterized protein</fullName>
    </submittedName>
</protein>
<feature type="signal peptide" evidence="1">
    <location>
        <begin position="1"/>
        <end position="18"/>
    </location>
</feature>
<reference evidence="2 3" key="1">
    <citation type="journal article" date="2024" name="bioRxiv">
        <title>A reference genome for Trichogramma kaykai: A tiny desert-dwelling parasitoid wasp with competing sex-ratio distorters.</title>
        <authorList>
            <person name="Culotta J."/>
            <person name="Lindsey A.R."/>
        </authorList>
    </citation>
    <scope>NUCLEOTIDE SEQUENCE [LARGE SCALE GENOMIC DNA]</scope>
    <source>
        <strain evidence="2 3">KSX58</strain>
    </source>
</reference>
<dbReference type="EMBL" id="JBJJXI010000041">
    <property type="protein sequence ID" value="KAL3402029.1"/>
    <property type="molecule type" value="Genomic_DNA"/>
</dbReference>